<keyword evidence="4" id="KW-1185">Reference proteome</keyword>
<dbReference type="PANTHER" id="PTHR33988:SF2">
    <property type="entry name" value="ENDORIBONUCLEASE MAZF"/>
    <property type="match status" value="1"/>
</dbReference>
<dbReference type="Gene3D" id="2.30.30.110">
    <property type="match status" value="1"/>
</dbReference>
<dbReference type="InterPro" id="IPR011067">
    <property type="entry name" value="Plasmid_toxin/cell-grow_inhib"/>
</dbReference>
<dbReference type="EC" id="3.1.-.-" evidence="3"/>
<evidence type="ECO:0000313" key="4">
    <source>
        <dbReference type="Proteomes" id="UP001244136"/>
    </source>
</evidence>
<dbReference type="Pfam" id="PF02452">
    <property type="entry name" value="PemK_toxin"/>
    <property type="match status" value="1"/>
</dbReference>
<dbReference type="InterPro" id="IPR003477">
    <property type="entry name" value="PemK-like"/>
</dbReference>
<dbReference type="EMBL" id="CP123967">
    <property type="protein sequence ID" value="WGT47742.1"/>
    <property type="molecule type" value="Genomic_DNA"/>
</dbReference>
<dbReference type="GO" id="GO:0016787">
    <property type="term" value="F:hydrolase activity"/>
    <property type="evidence" value="ECO:0007669"/>
    <property type="project" value="UniProtKB-KW"/>
</dbReference>
<dbReference type="RefSeq" id="WP_281145448.1">
    <property type="nucleotide sequence ID" value="NZ_CP123967.1"/>
</dbReference>
<name>A0ABY8PZC3_9ACTN</name>
<proteinExistence type="inferred from homology"/>
<comment type="similarity">
    <text evidence="1">Belongs to the PemK/MazF family.</text>
</comment>
<dbReference type="Proteomes" id="UP001244136">
    <property type="component" value="Chromosome"/>
</dbReference>
<evidence type="ECO:0000313" key="3">
    <source>
        <dbReference type="EMBL" id="WGT47742.1"/>
    </source>
</evidence>
<dbReference type="SUPFAM" id="SSF50118">
    <property type="entry name" value="Cell growth inhibitor/plasmid maintenance toxic component"/>
    <property type="match status" value="1"/>
</dbReference>
<evidence type="ECO:0000256" key="1">
    <source>
        <dbReference type="ARBA" id="ARBA00007521"/>
    </source>
</evidence>
<organism evidence="3 4">
    <name type="scientific">Tessaracoccus lacteus</name>
    <dbReference type="NCBI Taxonomy" id="3041766"/>
    <lineage>
        <taxon>Bacteria</taxon>
        <taxon>Bacillati</taxon>
        <taxon>Actinomycetota</taxon>
        <taxon>Actinomycetes</taxon>
        <taxon>Propionibacteriales</taxon>
        <taxon>Propionibacteriaceae</taxon>
        <taxon>Tessaracoccus</taxon>
    </lineage>
</organism>
<accession>A0ABY8PZC3</accession>
<gene>
    <name evidence="3" type="ORF">QH948_02910</name>
</gene>
<protein>
    <submittedName>
        <fullName evidence="3">Type II toxin-antitoxin system PemK/MazF family toxin</fullName>
        <ecNumber evidence="3">3.1.-.-</ecNumber>
    </submittedName>
</protein>
<dbReference type="PANTHER" id="PTHR33988">
    <property type="entry name" value="ENDORIBONUCLEASE MAZF-RELATED"/>
    <property type="match status" value="1"/>
</dbReference>
<keyword evidence="2" id="KW-1277">Toxin-antitoxin system</keyword>
<reference evidence="3 4" key="1">
    <citation type="journal article" date="2008" name="Int. J. Syst. Evol. Microbiol.">
        <title>Tessaracoccus flavescens sp. nov., isolated from marine sediment.</title>
        <authorList>
            <person name="Lee D.W."/>
            <person name="Lee S.D."/>
        </authorList>
    </citation>
    <scope>NUCLEOTIDE SEQUENCE [LARGE SCALE GENOMIC DNA]</scope>
    <source>
        <strain evidence="3 4">T21</strain>
    </source>
</reference>
<sequence length="105" mass="11533">MRGDIYRLRTSRAAEGHEQRGPRYGVVVQSDHLLLSTVLVAPTSTSALPTDFRPRITMDDTTTYILVEQTAAVNAETRLGEFAGRLSPSELADLDRALSLVLGLY</sequence>
<evidence type="ECO:0000256" key="2">
    <source>
        <dbReference type="ARBA" id="ARBA00022649"/>
    </source>
</evidence>
<keyword evidence="3" id="KW-0378">Hydrolase</keyword>